<dbReference type="AlphaFoldDB" id="A0A1G8FJS6"/>
<keyword evidence="5 6" id="KW-0472">Membrane</keyword>
<comment type="subcellular location">
    <subcellularLocation>
        <location evidence="1 6">Cell membrane</location>
        <topology evidence="1 6">Multi-pass membrane protein</topology>
    </subcellularLocation>
</comment>
<feature type="transmembrane region" description="Helical" evidence="6">
    <location>
        <begin position="58"/>
        <end position="75"/>
    </location>
</feature>
<feature type="transmembrane region" description="Helical" evidence="6">
    <location>
        <begin position="7"/>
        <end position="26"/>
    </location>
</feature>
<feature type="transmembrane region" description="Helical" evidence="6">
    <location>
        <begin position="153"/>
        <end position="172"/>
    </location>
</feature>
<organism evidence="7 8">
    <name type="scientific">Planococcus glaciei</name>
    <dbReference type="NCBI Taxonomy" id="459472"/>
    <lineage>
        <taxon>Bacteria</taxon>
        <taxon>Bacillati</taxon>
        <taxon>Bacillota</taxon>
        <taxon>Bacilli</taxon>
        <taxon>Bacillales</taxon>
        <taxon>Caryophanaceae</taxon>
        <taxon>Planococcus</taxon>
    </lineage>
</organism>
<dbReference type="OrthoDB" id="2451090at2"/>
<keyword evidence="8" id="KW-1185">Reference proteome</keyword>
<keyword evidence="2 6" id="KW-1003">Cell membrane</keyword>
<accession>A0A1G8FJS6</accession>
<gene>
    <name evidence="7" type="ORF">HF394_16850</name>
</gene>
<dbReference type="PANTHER" id="PTHR12677">
    <property type="entry name" value="GOLGI APPARATUS MEMBRANE PROTEIN TVP38-RELATED"/>
    <property type="match status" value="1"/>
</dbReference>
<evidence type="ECO:0000256" key="2">
    <source>
        <dbReference type="ARBA" id="ARBA00022475"/>
    </source>
</evidence>
<protein>
    <recommendedName>
        <fullName evidence="6">TVP38/TMEM64 family membrane protein</fullName>
    </recommendedName>
</protein>
<evidence type="ECO:0000256" key="4">
    <source>
        <dbReference type="ARBA" id="ARBA00022989"/>
    </source>
</evidence>
<evidence type="ECO:0000313" key="7">
    <source>
        <dbReference type="EMBL" id="QKX52111.1"/>
    </source>
</evidence>
<dbReference type="STRING" id="459472.SAMN04487975_10898"/>
<evidence type="ECO:0000313" key="8">
    <source>
        <dbReference type="Proteomes" id="UP000509222"/>
    </source>
</evidence>
<keyword evidence="3 6" id="KW-0812">Transmembrane</keyword>
<evidence type="ECO:0000256" key="1">
    <source>
        <dbReference type="ARBA" id="ARBA00004651"/>
    </source>
</evidence>
<dbReference type="PANTHER" id="PTHR12677:SF59">
    <property type="entry name" value="GOLGI APPARATUS MEMBRANE PROTEIN TVP38-RELATED"/>
    <property type="match status" value="1"/>
</dbReference>
<dbReference type="EMBL" id="CP051177">
    <property type="protein sequence ID" value="QKX52111.1"/>
    <property type="molecule type" value="Genomic_DNA"/>
</dbReference>
<dbReference type="InterPro" id="IPR032816">
    <property type="entry name" value="VTT_dom"/>
</dbReference>
<dbReference type="RefSeq" id="WP_053166846.1">
    <property type="nucleotide sequence ID" value="NZ_CP051177.1"/>
</dbReference>
<feature type="transmembrane region" description="Helical" evidence="6">
    <location>
        <begin position="32"/>
        <end position="51"/>
    </location>
</feature>
<dbReference type="GO" id="GO:0005886">
    <property type="term" value="C:plasma membrane"/>
    <property type="evidence" value="ECO:0007669"/>
    <property type="project" value="UniProtKB-SubCell"/>
</dbReference>
<reference evidence="8" key="2">
    <citation type="submission" date="2020-06" db="EMBL/GenBank/DDBJ databases">
        <title>Isolation of Planomicrobium glaciei.</title>
        <authorList>
            <person name="Malisova L."/>
            <person name="Safrankova R."/>
            <person name="Jakubu V."/>
            <person name="Spanelova P."/>
        </authorList>
    </citation>
    <scope>NUCLEOTIDE SEQUENCE [LARGE SCALE GENOMIC DNA]</scope>
    <source>
        <strain evidence="8">NRL-ATB46093</strain>
    </source>
</reference>
<dbReference type="InterPro" id="IPR015414">
    <property type="entry name" value="TMEM64"/>
</dbReference>
<evidence type="ECO:0000256" key="6">
    <source>
        <dbReference type="RuleBase" id="RU366058"/>
    </source>
</evidence>
<evidence type="ECO:0000256" key="3">
    <source>
        <dbReference type="ARBA" id="ARBA00022692"/>
    </source>
</evidence>
<feature type="transmembrane region" description="Helical" evidence="6">
    <location>
        <begin position="128"/>
        <end position="147"/>
    </location>
</feature>
<name>A0A1G8FJS6_9BACL</name>
<keyword evidence="4 6" id="KW-1133">Transmembrane helix</keyword>
<proteinExistence type="inferred from homology"/>
<feature type="transmembrane region" description="Helical" evidence="6">
    <location>
        <begin position="95"/>
        <end position="116"/>
    </location>
</feature>
<sequence length="191" mass="22031">MEQFEYTLENFIAGFGWFAPLLFVLLHLLRPLLFLPVVLVCVIGGVLFGFFEGALLSFIGLSLMSLVSYILVNKFPKFKEKMSELKNKMFANRKISVGQVMILRIMPFVHFHLLSLYLMEMTQSRKEYMYYSMLGLILPAVIYTAFGEAITEFPWYVTVFFFIMLLGIYMIVGKMNKVRLASAVGNIKKRA</sequence>
<reference evidence="7 8" key="1">
    <citation type="submission" date="2020-04" db="EMBL/GenBank/DDBJ databases">
        <authorList>
            <person name="Pajer P."/>
            <person name="Broz P."/>
        </authorList>
    </citation>
    <scope>NUCLEOTIDE SEQUENCE [LARGE SCALE GENOMIC DNA]</scope>
    <source>
        <strain evidence="8">NRL-ATB46093</strain>
    </source>
</reference>
<dbReference type="Proteomes" id="UP000509222">
    <property type="component" value="Chromosome"/>
</dbReference>
<comment type="similarity">
    <text evidence="6">Belongs to the TVP38/TMEM64 family.</text>
</comment>
<dbReference type="eggNOG" id="COG0398">
    <property type="taxonomic scope" value="Bacteria"/>
</dbReference>
<evidence type="ECO:0000256" key="5">
    <source>
        <dbReference type="ARBA" id="ARBA00023136"/>
    </source>
</evidence>
<dbReference type="Pfam" id="PF09335">
    <property type="entry name" value="VTT_dom"/>
    <property type="match status" value="1"/>
</dbReference>